<reference evidence="2" key="1">
    <citation type="submission" date="2021-01" db="EMBL/GenBank/DDBJ databases">
        <title>Whole genome shotgun sequence of Virgisporangium ochraceum NBRC 16418.</title>
        <authorList>
            <person name="Komaki H."/>
            <person name="Tamura T."/>
        </authorList>
    </citation>
    <scope>NUCLEOTIDE SEQUENCE</scope>
    <source>
        <strain evidence="2">NBRC 16418</strain>
    </source>
</reference>
<keyword evidence="3" id="KW-1185">Reference proteome</keyword>
<feature type="transmembrane region" description="Helical" evidence="1">
    <location>
        <begin position="43"/>
        <end position="61"/>
    </location>
</feature>
<accession>A0A8J3ZQL7</accession>
<feature type="transmembrane region" description="Helical" evidence="1">
    <location>
        <begin position="96"/>
        <end position="114"/>
    </location>
</feature>
<dbReference type="EMBL" id="BOPH01000023">
    <property type="protein sequence ID" value="GIJ67218.1"/>
    <property type="molecule type" value="Genomic_DNA"/>
</dbReference>
<name>A0A8J3ZQL7_9ACTN</name>
<proteinExistence type="predicted"/>
<dbReference type="RefSeq" id="WP_203927176.1">
    <property type="nucleotide sequence ID" value="NZ_BOPH01000023.1"/>
</dbReference>
<evidence type="ECO:0000313" key="3">
    <source>
        <dbReference type="Proteomes" id="UP000635606"/>
    </source>
</evidence>
<sequence length="167" mass="17986">MTNLSRPAVAVAAVALLLGLASGVVWYVNRDPVVERHTPGTEAWVPHLVVLAVVSVWFLVVSNRSPAGWQVILAPLGRPTAARIGAAFRTRNPLRWLAVGFLVFLEVYVVWRVGEQVVAGLDPNFTHNAWGGPSYLGAMACHYLDAALLLAVCHALLTVATPPSHPR</sequence>
<evidence type="ECO:0000256" key="1">
    <source>
        <dbReference type="SAM" id="Phobius"/>
    </source>
</evidence>
<comment type="caution">
    <text evidence="2">The sequence shown here is derived from an EMBL/GenBank/DDBJ whole genome shotgun (WGS) entry which is preliminary data.</text>
</comment>
<protein>
    <submittedName>
        <fullName evidence="2">Uncharacterized protein</fullName>
    </submittedName>
</protein>
<keyword evidence="1" id="KW-0472">Membrane</keyword>
<dbReference type="Proteomes" id="UP000635606">
    <property type="component" value="Unassembled WGS sequence"/>
</dbReference>
<keyword evidence="1" id="KW-1133">Transmembrane helix</keyword>
<feature type="transmembrane region" description="Helical" evidence="1">
    <location>
        <begin position="134"/>
        <end position="157"/>
    </location>
</feature>
<organism evidence="2 3">
    <name type="scientific">Virgisporangium ochraceum</name>
    <dbReference type="NCBI Taxonomy" id="65505"/>
    <lineage>
        <taxon>Bacteria</taxon>
        <taxon>Bacillati</taxon>
        <taxon>Actinomycetota</taxon>
        <taxon>Actinomycetes</taxon>
        <taxon>Micromonosporales</taxon>
        <taxon>Micromonosporaceae</taxon>
        <taxon>Virgisporangium</taxon>
    </lineage>
</organism>
<evidence type="ECO:0000313" key="2">
    <source>
        <dbReference type="EMBL" id="GIJ67218.1"/>
    </source>
</evidence>
<gene>
    <name evidence="2" type="ORF">Voc01_021350</name>
</gene>
<dbReference type="AlphaFoldDB" id="A0A8J3ZQL7"/>
<keyword evidence="1" id="KW-0812">Transmembrane</keyword>